<proteinExistence type="predicted"/>
<accession>A0ABY5HND7</accession>
<sequence>MNLQPSSPARSSQPLRPGNTAGKQPAMLSRQRLLRRAGAIRQQARSATDLWLAEQYEAAAELL</sequence>
<evidence type="ECO:0000313" key="3">
    <source>
        <dbReference type="Proteomes" id="UP001058461"/>
    </source>
</evidence>
<reference evidence="2" key="1">
    <citation type="submission" date="2021-04" db="EMBL/GenBank/DDBJ databases">
        <title>Oceanospirillales bacteria with DddD are important DMSP degraders in coastal seawater.</title>
        <authorList>
            <person name="Liu J."/>
        </authorList>
    </citation>
    <scope>NUCLEOTIDE SEQUENCE</scope>
    <source>
        <strain evidence="2">D13-1</strain>
    </source>
</reference>
<evidence type="ECO:0000256" key="1">
    <source>
        <dbReference type="SAM" id="MobiDB-lite"/>
    </source>
</evidence>
<feature type="region of interest" description="Disordered" evidence="1">
    <location>
        <begin position="1"/>
        <end position="27"/>
    </location>
</feature>
<evidence type="ECO:0000313" key="2">
    <source>
        <dbReference type="EMBL" id="UTW13825.1"/>
    </source>
</evidence>
<feature type="compositionally biased region" description="Polar residues" evidence="1">
    <location>
        <begin position="1"/>
        <end position="14"/>
    </location>
</feature>
<dbReference type="EMBL" id="CP073347">
    <property type="protein sequence ID" value="UTW13825.1"/>
    <property type="molecule type" value="Genomic_DNA"/>
</dbReference>
<keyword evidence="3" id="KW-1185">Reference proteome</keyword>
<organism evidence="2 3">
    <name type="scientific">Marinobacterium rhizophilum</name>
    <dbReference type="NCBI Taxonomy" id="420402"/>
    <lineage>
        <taxon>Bacteria</taxon>
        <taxon>Pseudomonadati</taxon>
        <taxon>Pseudomonadota</taxon>
        <taxon>Gammaproteobacteria</taxon>
        <taxon>Oceanospirillales</taxon>
        <taxon>Oceanospirillaceae</taxon>
        <taxon>Marinobacterium</taxon>
    </lineage>
</organism>
<dbReference type="RefSeq" id="WP_255856016.1">
    <property type="nucleotide sequence ID" value="NZ_CP073347.1"/>
</dbReference>
<protein>
    <recommendedName>
        <fullName evidence="4">SAM-dependent methyltransferase</fullName>
    </recommendedName>
</protein>
<evidence type="ECO:0008006" key="4">
    <source>
        <dbReference type="Google" id="ProtNLM"/>
    </source>
</evidence>
<dbReference type="Proteomes" id="UP001058461">
    <property type="component" value="Chromosome"/>
</dbReference>
<name>A0ABY5HND7_9GAMM</name>
<gene>
    <name evidence="2" type="ORF">KDW95_09390</name>
</gene>